<gene>
    <name evidence="1" type="ORF">ABVT11_04390</name>
</gene>
<evidence type="ECO:0000313" key="2">
    <source>
        <dbReference type="Proteomes" id="UP001548590"/>
    </source>
</evidence>
<evidence type="ECO:0000313" key="1">
    <source>
        <dbReference type="EMBL" id="MET1489052.1"/>
    </source>
</evidence>
<dbReference type="Gene3D" id="1.10.3210.10">
    <property type="entry name" value="Hypothetical protein af1432"/>
    <property type="match status" value="1"/>
</dbReference>
<comment type="caution">
    <text evidence="1">The sequence shown here is derived from an EMBL/GenBank/DDBJ whole genome shotgun (WGS) entry which is preliminary data.</text>
</comment>
<dbReference type="PANTHER" id="PTHR21174">
    <property type="match status" value="1"/>
</dbReference>
<proteinExistence type="predicted"/>
<dbReference type="InterPro" id="IPR009218">
    <property type="entry name" value="HD_phosphohydro"/>
</dbReference>
<keyword evidence="1" id="KW-0675">Receptor</keyword>
<keyword evidence="2" id="KW-1185">Reference proteome</keyword>
<reference evidence="1 2" key="1">
    <citation type="submission" date="2024-07" db="EMBL/GenBank/DDBJ databases">
        <title>Uliginosibacterium paludis KCTC:42655.</title>
        <authorList>
            <person name="Kim M.K."/>
        </authorList>
    </citation>
    <scope>NUCLEOTIDE SEQUENCE [LARGE SCALE GENOMIC DNA]</scope>
    <source>
        <strain evidence="1 2">KCTC 42655</strain>
    </source>
</reference>
<dbReference type="Proteomes" id="UP001548590">
    <property type="component" value="Unassembled WGS sequence"/>
</dbReference>
<dbReference type="EMBL" id="JBEWLZ010000002">
    <property type="protein sequence ID" value="MET1489052.1"/>
    <property type="molecule type" value="Genomic_DNA"/>
</dbReference>
<protein>
    <submittedName>
        <fullName evidence="1">N-methyl-D-aspartate receptor NMDAR2C subunit</fullName>
    </submittedName>
</protein>
<sequence>MPAFETSWTTAWTALGAQGDGLAEYRALLTRYAEPHRAYHTRQHLAECLALFEQYRSLAQQPAEVCLALWYHDAIYDIPASDNEERSAALAATELAAAGVPANAVARIRELILATRHAAAPAGPDAALLVDIDLAILGADPARFAEYEAQIRREYQAVPEALFRSKRREILQTFLDRPQLFCCPALAARFEDAARANLRRALA</sequence>
<organism evidence="1 2">
    <name type="scientific">Uliginosibacterium paludis</name>
    <dbReference type="NCBI Taxonomy" id="1615952"/>
    <lineage>
        <taxon>Bacteria</taxon>
        <taxon>Pseudomonadati</taxon>
        <taxon>Pseudomonadota</taxon>
        <taxon>Betaproteobacteria</taxon>
        <taxon>Rhodocyclales</taxon>
        <taxon>Zoogloeaceae</taxon>
        <taxon>Uliginosibacterium</taxon>
    </lineage>
</organism>
<dbReference type="SUPFAM" id="SSF109604">
    <property type="entry name" value="HD-domain/PDEase-like"/>
    <property type="match status" value="1"/>
</dbReference>
<dbReference type="PIRSF" id="PIRSF035170">
    <property type="entry name" value="HD_phosphohydro"/>
    <property type="match status" value="1"/>
</dbReference>
<accession>A0ABV2CMD1</accession>
<dbReference type="PANTHER" id="PTHR21174:SF0">
    <property type="entry name" value="HD PHOSPHOHYDROLASE FAMILY PROTEIN-RELATED"/>
    <property type="match status" value="1"/>
</dbReference>
<name>A0ABV2CMD1_9RHOO</name>
<dbReference type="RefSeq" id="WP_345924177.1">
    <property type="nucleotide sequence ID" value="NZ_JBDIVF010000001.1"/>
</dbReference>